<dbReference type="AlphaFoldDB" id="A0A921E3V5"/>
<dbReference type="EMBL" id="DYYG01000043">
    <property type="protein sequence ID" value="HJE24948.1"/>
    <property type="molecule type" value="Genomic_DNA"/>
</dbReference>
<organism evidence="1 2">
    <name type="scientific">Methylorubrum populi</name>
    <dbReference type="NCBI Taxonomy" id="223967"/>
    <lineage>
        <taxon>Bacteria</taxon>
        <taxon>Pseudomonadati</taxon>
        <taxon>Pseudomonadota</taxon>
        <taxon>Alphaproteobacteria</taxon>
        <taxon>Hyphomicrobiales</taxon>
        <taxon>Methylobacteriaceae</taxon>
        <taxon>Methylorubrum</taxon>
    </lineage>
</organism>
<evidence type="ECO:0000313" key="1">
    <source>
        <dbReference type="EMBL" id="HJE24948.1"/>
    </source>
</evidence>
<comment type="caution">
    <text evidence="1">The sequence shown here is derived from an EMBL/GenBank/DDBJ whole genome shotgun (WGS) entry which is preliminary data.</text>
</comment>
<sequence length="78" mass="8765">MKLIDYMRAEKLDDVTMARRVGGITQHCIRKLKYGERGPSLQTAIRIHEVTSGIVGLTEWPRKRVGCAPDTTEPRSVA</sequence>
<gene>
    <name evidence="1" type="ORF">K8W01_14930</name>
</gene>
<proteinExistence type="predicted"/>
<reference evidence="1" key="2">
    <citation type="submission" date="2021-09" db="EMBL/GenBank/DDBJ databases">
        <authorList>
            <person name="Gilroy R."/>
        </authorList>
    </citation>
    <scope>NUCLEOTIDE SEQUENCE</scope>
    <source>
        <strain evidence="1">316</strain>
    </source>
</reference>
<evidence type="ECO:0000313" key="2">
    <source>
        <dbReference type="Proteomes" id="UP000742631"/>
    </source>
</evidence>
<name>A0A921E3V5_9HYPH</name>
<dbReference type="Proteomes" id="UP000742631">
    <property type="component" value="Unassembled WGS sequence"/>
</dbReference>
<accession>A0A921E3V5</accession>
<reference evidence="1" key="1">
    <citation type="journal article" date="2021" name="PeerJ">
        <title>Extensive microbial diversity within the chicken gut microbiome revealed by metagenomics and culture.</title>
        <authorList>
            <person name="Gilroy R."/>
            <person name="Ravi A."/>
            <person name="Getino M."/>
            <person name="Pursley I."/>
            <person name="Horton D.L."/>
            <person name="Alikhan N.F."/>
            <person name="Baker D."/>
            <person name="Gharbi K."/>
            <person name="Hall N."/>
            <person name="Watson M."/>
            <person name="Adriaenssens E.M."/>
            <person name="Foster-Nyarko E."/>
            <person name="Jarju S."/>
            <person name="Secka A."/>
            <person name="Antonio M."/>
            <person name="Oren A."/>
            <person name="Chaudhuri R.R."/>
            <person name="La Ragione R."/>
            <person name="Hildebrand F."/>
            <person name="Pallen M.J."/>
        </authorList>
    </citation>
    <scope>NUCLEOTIDE SEQUENCE</scope>
    <source>
        <strain evidence="1">316</strain>
    </source>
</reference>
<protein>
    <submittedName>
        <fullName evidence="1">Uncharacterized protein</fullName>
    </submittedName>
</protein>